<dbReference type="PANTHER" id="PTHR24366:SF96">
    <property type="entry name" value="LEUCINE RICH REPEAT CONTAINING 53"/>
    <property type="match status" value="1"/>
</dbReference>
<dbReference type="Pfam" id="PF13855">
    <property type="entry name" value="LRR_8"/>
    <property type="match status" value="2"/>
</dbReference>
<dbReference type="AlphaFoldDB" id="A0A3Q2Y9K5"/>
<evidence type="ECO:0000256" key="5">
    <source>
        <dbReference type="ARBA" id="ARBA00022729"/>
    </source>
</evidence>
<keyword evidence="2" id="KW-0964">Secreted</keyword>
<dbReference type="Ensembl" id="ENSHCOT00000027652.1">
    <property type="protein sequence ID" value="ENSHCOP00000014341.1"/>
    <property type="gene ID" value="ENSHCOG00000017719.1"/>
</dbReference>
<evidence type="ECO:0000256" key="9">
    <source>
        <dbReference type="ARBA" id="ARBA00061422"/>
    </source>
</evidence>
<dbReference type="InterPro" id="IPR001611">
    <property type="entry name" value="Leu-rich_rpt"/>
</dbReference>
<evidence type="ECO:0000313" key="13">
    <source>
        <dbReference type="Ensembl" id="ENSHCOP00000014341.1"/>
    </source>
</evidence>
<dbReference type="PANTHER" id="PTHR24366">
    <property type="entry name" value="IG(IMMUNOGLOBULIN) AND LRR(LEUCINE RICH REPEAT) DOMAINS"/>
    <property type="match status" value="1"/>
</dbReference>
<evidence type="ECO:0000256" key="2">
    <source>
        <dbReference type="ARBA" id="ARBA00022525"/>
    </source>
</evidence>
<evidence type="ECO:0000256" key="7">
    <source>
        <dbReference type="ARBA" id="ARBA00023157"/>
    </source>
</evidence>
<keyword evidence="6" id="KW-0677">Repeat</keyword>
<dbReference type="InterPro" id="IPR000483">
    <property type="entry name" value="Cys-rich_flank_reg_C"/>
</dbReference>
<dbReference type="STRING" id="109280.ENSHCOP00000014341"/>
<comment type="similarity">
    <text evidence="9">Belongs to the small leucine-rich proteoglycan (SLRP) family. SLRP class IV subfamily.</text>
</comment>
<dbReference type="SUPFAM" id="SSF52058">
    <property type="entry name" value="L domain-like"/>
    <property type="match status" value="1"/>
</dbReference>
<keyword evidence="14" id="KW-1185">Reference proteome</keyword>
<dbReference type="SMART" id="SM00082">
    <property type="entry name" value="LRRCT"/>
    <property type="match status" value="1"/>
</dbReference>
<dbReference type="SMART" id="SM00013">
    <property type="entry name" value="LRRNT"/>
    <property type="match status" value="1"/>
</dbReference>
<evidence type="ECO:0000259" key="11">
    <source>
        <dbReference type="SMART" id="SM00013"/>
    </source>
</evidence>
<dbReference type="InterPro" id="IPR003591">
    <property type="entry name" value="Leu-rich_rpt_typical-subtyp"/>
</dbReference>
<evidence type="ECO:0000256" key="4">
    <source>
        <dbReference type="ARBA" id="ARBA00022614"/>
    </source>
</evidence>
<reference evidence="13" key="2">
    <citation type="submission" date="2025-09" db="UniProtKB">
        <authorList>
            <consortium name="Ensembl"/>
        </authorList>
    </citation>
    <scope>IDENTIFICATION</scope>
</reference>
<keyword evidence="5" id="KW-0732">Signal</keyword>
<keyword evidence="8" id="KW-0325">Glycoprotein</keyword>
<proteinExistence type="inferred from homology"/>
<organism evidence="13 14">
    <name type="scientific">Hippocampus comes</name>
    <name type="common">Tiger tail seahorse</name>
    <dbReference type="NCBI Taxonomy" id="109280"/>
    <lineage>
        <taxon>Eukaryota</taxon>
        <taxon>Metazoa</taxon>
        <taxon>Chordata</taxon>
        <taxon>Craniata</taxon>
        <taxon>Vertebrata</taxon>
        <taxon>Euteleostomi</taxon>
        <taxon>Actinopterygii</taxon>
        <taxon>Neopterygii</taxon>
        <taxon>Teleostei</taxon>
        <taxon>Neoteleostei</taxon>
        <taxon>Acanthomorphata</taxon>
        <taxon>Syngnathiaria</taxon>
        <taxon>Syngnathiformes</taxon>
        <taxon>Syngnathoidei</taxon>
        <taxon>Syngnathidae</taxon>
        <taxon>Hippocampus</taxon>
    </lineage>
</organism>
<dbReference type="SMART" id="SM00369">
    <property type="entry name" value="LRR_TYP"/>
    <property type="match status" value="8"/>
</dbReference>
<evidence type="ECO:0000256" key="10">
    <source>
        <dbReference type="SAM" id="MobiDB-lite"/>
    </source>
</evidence>
<evidence type="ECO:0000256" key="6">
    <source>
        <dbReference type="ARBA" id="ARBA00022737"/>
    </source>
</evidence>
<sequence>MLRRPVEVYNQWECWEGCLSVCLSMCIVLMARGAPGQCPTPCHCHGDLQHVICDAVGLKKIPQVSASTRLLNLQRNPLGGVPAAAFADSGGLVSLHMQHCQLRHIATNAFKGLSQLVYLYLSHNHITSIQPDAFRDLSRLTYLHLDHNRISELAKGIFSPLVNLFVLRLDDNKLRQLRPGTFAGAKDLRWLHLSGNQMSTLHAGSLEDVENLAVLHLDRNKLAVYPAAAMSKLRVVEELALGENPMKSIPERAFSSFGRYMEKLQMDRMGLEKMSEEAFAGVTALTSLDVSNNKLRWLPKSLDLSRVTNLTVANNPWSCTCQLAPLRRWMDGNSRKRTDAACASPPAQRGKQVRDSAAFAACRLKPKRSKTAARH</sequence>
<keyword evidence="7" id="KW-1015">Disulfide bond</keyword>
<name>A0A3Q2Y9K5_HIPCM</name>
<dbReference type="InterPro" id="IPR000372">
    <property type="entry name" value="LRRNT"/>
</dbReference>
<keyword evidence="4" id="KW-0433">Leucine-rich repeat</keyword>
<dbReference type="InterPro" id="IPR032675">
    <property type="entry name" value="LRR_dom_sf"/>
</dbReference>
<evidence type="ECO:0000256" key="3">
    <source>
        <dbReference type="ARBA" id="ARBA00022530"/>
    </source>
</evidence>
<dbReference type="Pfam" id="PF01462">
    <property type="entry name" value="LRRNT"/>
    <property type="match status" value="1"/>
</dbReference>
<dbReference type="PROSITE" id="PS51450">
    <property type="entry name" value="LRR"/>
    <property type="match status" value="2"/>
</dbReference>
<feature type="domain" description="LRRNT" evidence="11">
    <location>
        <begin position="37"/>
        <end position="70"/>
    </location>
</feature>
<comment type="subcellular location">
    <subcellularLocation>
        <location evidence="1">Secreted</location>
        <location evidence="1">Extracellular space</location>
        <location evidence="1">Extracellular matrix</location>
    </subcellularLocation>
</comment>
<dbReference type="SMART" id="SM00365">
    <property type="entry name" value="LRR_SD22"/>
    <property type="match status" value="3"/>
</dbReference>
<feature type="region of interest" description="Disordered" evidence="10">
    <location>
        <begin position="336"/>
        <end position="355"/>
    </location>
</feature>
<evidence type="ECO:0000259" key="12">
    <source>
        <dbReference type="SMART" id="SM00082"/>
    </source>
</evidence>
<dbReference type="Gene3D" id="3.80.10.10">
    <property type="entry name" value="Ribonuclease Inhibitor"/>
    <property type="match status" value="1"/>
</dbReference>
<evidence type="ECO:0000256" key="1">
    <source>
        <dbReference type="ARBA" id="ARBA00004498"/>
    </source>
</evidence>
<reference evidence="13" key="1">
    <citation type="submission" date="2025-08" db="UniProtKB">
        <authorList>
            <consortium name="Ensembl"/>
        </authorList>
    </citation>
    <scope>IDENTIFICATION</scope>
</reference>
<accession>A0A3Q2Y9K5</accession>
<dbReference type="InterPro" id="IPR026906">
    <property type="entry name" value="LRR_5"/>
</dbReference>
<dbReference type="OMA" id="QHCQVRE"/>
<keyword evidence="3" id="KW-0272">Extracellular matrix</keyword>
<dbReference type="Proteomes" id="UP000264820">
    <property type="component" value="Unplaced"/>
</dbReference>
<dbReference type="Pfam" id="PF13306">
    <property type="entry name" value="LRR_5"/>
    <property type="match status" value="1"/>
</dbReference>
<evidence type="ECO:0000313" key="14">
    <source>
        <dbReference type="Proteomes" id="UP000264820"/>
    </source>
</evidence>
<dbReference type="FunFam" id="3.80.10.10:FF:000059">
    <property type="entry name" value="Chondroadherin like"/>
    <property type="match status" value="1"/>
</dbReference>
<dbReference type="GeneTree" id="ENSGT00940000161826"/>
<feature type="domain" description="LRRCT" evidence="12">
    <location>
        <begin position="315"/>
        <end position="363"/>
    </location>
</feature>
<evidence type="ECO:0000256" key="8">
    <source>
        <dbReference type="ARBA" id="ARBA00023180"/>
    </source>
</evidence>
<protein>
    <submittedName>
        <fullName evidence="13">Chondroadherin</fullName>
    </submittedName>
</protein>